<evidence type="ECO:0000256" key="8">
    <source>
        <dbReference type="ARBA" id="ARBA00022833"/>
    </source>
</evidence>
<comment type="catalytic activity">
    <reaction evidence="1">
        <text>[E2 ubiquitin-conjugating enzyme]-S-ubiquitinyl-L-cysteine + [acceptor protein]-L-lysine = [E2 ubiquitin-conjugating enzyme]-L-cysteine + [acceptor protein]-N(6)-ubiquitinyl-L-lysine.</text>
        <dbReference type="EC" id="2.3.2.31"/>
    </reaction>
</comment>
<dbReference type="InterPro" id="IPR002867">
    <property type="entry name" value="IBR_dom"/>
</dbReference>
<evidence type="ECO:0000256" key="2">
    <source>
        <dbReference type="ARBA" id="ARBA00012251"/>
    </source>
</evidence>
<evidence type="ECO:0000256" key="3">
    <source>
        <dbReference type="ARBA" id="ARBA00022679"/>
    </source>
</evidence>
<dbReference type="InterPro" id="IPR036397">
    <property type="entry name" value="RNaseH_sf"/>
</dbReference>
<evidence type="ECO:0000256" key="1">
    <source>
        <dbReference type="ARBA" id="ARBA00001798"/>
    </source>
</evidence>
<keyword evidence="3" id="KW-0808">Transferase</keyword>
<keyword evidence="8" id="KW-0862">Zinc</keyword>
<dbReference type="PROSITE" id="PS00518">
    <property type="entry name" value="ZF_RING_1"/>
    <property type="match status" value="1"/>
</dbReference>
<name>A0ABN9LSX9_9NEOB</name>
<evidence type="ECO:0000256" key="4">
    <source>
        <dbReference type="ARBA" id="ARBA00022723"/>
    </source>
</evidence>
<dbReference type="CDD" id="cd20366">
    <property type="entry name" value="BRcat_RBR_RNF144A"/>
    <property type="match status" value="1"/>
</dbReference>
<dbReference type="PROSITE" id="PS51873">
    <property type="entry name" value="TRIAD"/>
    <property type="match status" value="1"/>
</dbReference>
<dbReference type="EMBL" id="CAUEEQ010026943">
    <property type="protein sequence ID" value="CAJ0947548.1"/>
    <property type="molecule type" value="Genomic_DNA"/>
</dbReference>
<protein>
    <recommendedName>
        <fullName evidence="2">RBR-type E3 ubiquitin transferase</fullName>
        <ecNumber evidence="2">2.3.2.31</ecNumber>
    </recommendedName>
</protein>
<gene>
    <name evidence="10" type="ORF">RIMI_LOCUS11735804</name>
</gene>
<feature type="domain" description="RING-type" evidence="9">
    <location>
        <begin position="1"/>
        <end position="331"/>
    </location>
</feature>
<dbReference type="SUPFAM" id="SSF57850">
    <property type="entry name" value="RING/U-box"/>
    <property type="match status" value="2"/>
</dbReference>
<evidence type="ECO:0000256" key="5">
    <source>
        <dbReference type="ARBA" id="ARBA00022737"/>
    </source>
</evidence>
<organism evidence="10 11">
    <name type="scientific">Ranitomeya imitator</name>
    <name type="common">mimic poison frog</name>
    <dbReference type="NCBI Taxonomy" id="111125"/>
    <lineage>
        <taxon>Eukaryota</taxon>
        <taxon>Metazoa</taxon>
        <taxon>Chordata</taxon>
        <taxon>Craniata</taxon>
        <taxon>Vertebrata</taxon>
        <taxon>Euteleostomi</taxon>
        <taxon>Amphibia</taxon>
        <taxon>Batrachia</taxon>
        <taxon>Anura</taxon>
        <taxon>Neobatrachia</taxon>
        <taxon>Hyloidea</taxon>
        <taxon>Dendrobatidae</taxon>
        <taxon>Dendrobatinae</taxon>
        <taxon>Ranitomeya</taxon>
    </lineage>
</organism>
<keyword evidence="6" id="KW-0863">Zinc-finger</keyword>
<evidence type="ECO:0000313" key="11">
    <source>
        <dbReference type="Proteomes" id="UP001176940"/>
    </source>
</evidence>
<dbReference type="CDD" id="cd20352">
    <property type="entry name" value="Rcat_RBR_RNF144"/>
    <property type="match status" value="1"/>
</dbReference>
<proteinExistence type="predicted"/>
<dbReference type="EC" id="2.3.2.31" evidence="2"/>
<dbReference type="Proteomes" id="UP001176940">
    <property type="component" value="Unassembled WGS sequence"/>
</dbReference>
<dbReference type="PANTHER" id="PTHR11685">
    <property type="entry name" value="RBR FAMILY RING FINGER AND IBR DOMAIN-CONTAINING"/>
    <property type="match status" value="1"/>
</dbReference>
<keyword evidence="7" id="KW-0833">Ubl conjugation pathway</keyword>
<evidence type="ECO:0000256" key="6">
    <source>
        <dbReference type="ARBA" id="ARBA00022771"/>
    </source>
</evidence>
<keyword evidence="5" id="KW-0677">Repeat</keyword>
<reference evidence="10" key="1">
    <citation type="submission" date="2023-07" db="EMBL/GenBank/DDBJ databases">
        <authorList>
            <person name="Stuckert A."/>
        </authorList>
    </citation>
    <scope>NUCLEOTIDE SEQUENCE</scope>
</reference>
<evidence type="ECO:0000259" key="9">
    <source>
        <dbReference type="PROSITE" id="PS51873"/>
    </source>
</evidence>
<keyword evidence="11" id="KW-1185">Reference proteome</keyword>
<evidence type="ECO:0000313" key="10">
    <source>
        <dbReference type="EMBL" id="CAJ0947548.1"/>
    </source>
</evidence>
<accession>A0ABN9LSX9</accession>
<keyword evidence="4" id="KW-0479">Metal-binding</keyword>
<dbReference type="Gene3D" id="3.30.420.10">
    <property type="entry name" value="Ribonuclease H-like superfamily/Ribonuclease H"/>
    <property type="match status" value="1"/>
</dbReference>
<dbReference type="Pfam" id="PF01485">
    <property type="entry name" value="IBR"/>
    <property type="match status" value="1"/>
</dbReference>
<dbReference type="Pfam" id="PF22191">
    <property type="entry name" value="IBR_1"/>
    <property type="match status" value="1"/>
</dbReference>
<evidence type="ECO:0000256" key="7">
    <source>
        <dbReference type="ARBA" id="ARBA00022786"/>
    </source>
</evidence>
<dbReference type="Gene3D" id="1.20.120.1750">
    <property type="match status" value="1"/>
</dbReference>
<dbReference type="Pfam" id="PF13358">
    <property type="entry name" value="DDE_3"/>
    <property type="match status" value="1"/>
</dbReference>
<dbReference type="SMART" id="SM00647">
    <property type="entry name" value="IBR"/>
    <property type="match status" value="2"/>
</dbReference>
<sequence>MSHIMSGFRKEIAKAGHRHLQCSSSQFHRYVIAHSDLNNHSQRSRKTDRRPPVEREVLLDPCRTWCPSSSCQAVCKLQEKGPQNAQLVQCTSCDIEFCSSCKSNWHPGQGCQENMPITFLPGESRAAGPRKDAVAQIQHWNIDKEQGRQTQVELNSKAANELTKTPEGGSPETAIPLVTTEVNSATEFTTRLILVSSVQSSSVATGEGEQRPSRCWKKLSCRSEPDGKDGKSDESIANNVSGHLLATPSNVVLLISSSALKMVEDHIPIKRCPKCKVYIERDEGCAQMMCKNCKHAFCWYCLESLDDGNQGKHRDDFLLIHYDKGPCRNKLGHSRASVIWHRTQVIKGLKLCVLEIYKSDAQVRGRDDAISECAALCLNFSAEDTAAPSSGTEKVTIASAGGLRDERTILEENLLESTKDLRLGLRFVLQQDNDPKHKAKSTMEWFTNKRIQVREWPSQSPDLNPIENLWKELKTAVHKRSPSNLTELELFAEEEWTRISVSRCTKLIETYLKRLAAVITGKGGATKY</sequence>
<comment type="caution">
    <text evidence="10">The sequence shown here is derived from an EMBL/GenBank/DDBJ whole genome shotgun (WGS) entry which is preliminary data.</text>
</comment>
<dbReference type="InterPro" id="IPR031127">
    <property type="entry name" value="E3_UB_ligase_RBR"/>
</dbReference>
<dbReference type="InterPro" id="IPR038717">
    <property type="entry name" value="Tc1-like_DDE_dom"/>
</dbReference>
<dbReference type="InterPro" id="IPR017907">
    <property type="entry name" value="Znf_RING_CS"/>
</dbReference>
<dbReference type="InterPro" id="IPR044066">
    <property type="entry name" value="TRIAD_supradom"/>
</dbReference>